<dbReference type="InterPro" id="IPR035902">
    <property type="entry name" value="Nuc_phospho_transferase"/>
</dbReference>
<dbReference type="SUPFAM" id="SSF47648">
    <property type="entry name" value="Nucleoside phosphorylase/phosphoribosyltransferase N-terminal domain"/>
    <property type="match status" value="1"/>
</dbReference>
<dbReference type="InterPro" id="IPR005940">
    <property type="entry name" value="Anthranilate_Pribosyl_Tfrase"/>
</dbReference>
<accession>A0ABW8NMU7</accession>
<dbReference type="GO" id="GO:0016740">
    <property type="term" value="F:transferase activity"/>
    <property type="evidence" value="ECO:0007669"/>
    <property type="project" value="UniProtKB-KW"/>
</dbReference>
<evidence type="ECO:0000256" key="2">
    <source>
        <dbReference type="ARBA" id="ARBA00022679"/>
    </source>
</evidence>
<name>A0ABW8NMU7_9GAMM</name>
<comment type="caution">
    <text evidence="4">The sequence shown here is derived from an EMBL/GenBank/DDBJ whole genome shotgun (WGS) entry which is preliminary data.</text>
</comment>
<dbReference type="PANTHER" id="PTHR43285:SF4">
    <property type="entry name" value="TRANSFERASE"/>
    <property type="match status" value="1"/>
</dbReference>
<dbReference type="EMBL" id="JBBKTX010000028">
    <property type="protein sequence ID" value="MFK4754310.1"/>
    <property type="molecule type" value="Genomic_DNA"/>
</dbReference>
<evidence type="ECO:0000313" key="4">
    <source>
        <dbReference type="EMBL" id="MFK4754310.1"/>
    </source>
</evidence>
<protein>
    <submittedName>
        <fullName evidence="4">Glycosyl transferase family protein</fullName>
    </submittedName>
</protein>
<keyword evidence="5" id="KW-1185">Reference proteome</keyword>
<dbReference type="NCBIfam" id="NF006564">
    <property type="entry name" value="PRK09071.1"/>
    <property type="match status" value="1"/>
</dbReference>
<keyword evidence="2 4" id="KW-0808">Transferase</keyword>
<evidence type="ECO:0000313" key="5">
    <source>
        <dbReference type="Proteomes" id="UP001620597"/>
    </source>
</evidence>
<dbReference type="Gene3D" id="1.20.970.10">
    <property type="entry name" value="Transferase, Pyrimidine Nucleoside Phosphorylase, Chain C"/>
    <property type="match status" value="1"/>
</dbReference>
<gene>
    <name evidence="4" type="ORF">WG929_18035</name>
</gene>
<dbReference type="InterPro" id="IPR036320">
    <property type="entry name" value="Glycosyl_Trfase_fam3_N_dom_sf"/>
</dbReference>
<dbReference type="PANTHER" id="PTHR43285">
    <property type="entry name" value="ANTHRANILATE PHOSPHORIBOSYLTRANSFERASE"/>
    <property type="match status" value="1"/>
</dbReference>
<dbReference type="Proteomes" id="UP001620597">
    <property type="component" value="Unassembled WGS sequence"/>
</dbReference>
<dbReference type="Pfam" id="PF02885">
    <property type="entry name" value="Glycos_trans_3N"/>
    <property type="match status" value="1"/>
</dbReference>
<keyword evidence="1" id="KW-0328">Glycosyltransferase</keyword>
<feature type="domain" description="Glycosyl transferase family 3 N-terminal" evidence="3">
    <location>
        <begin position="31"/>
        <end position="79"/>
    </location>
</feature>
<organism evidence="4 5">
    <name type="scientific">Oceanobacter antarcticus</name>
    <dbReference type="NCBI Taxonomy" id="3133425"/>
    <lineage>
        <taxon>Bacteria</taxon>
        <taxon>Pseudomonadati</taxon>
        <taxon>Pseudomonadota</taxon>
        <taxon>Gammaproteobacteria</taxon>
        <taxon>Oceanospirillales</taxon>
        <taxon>Oceanospirillaceae</taxon>
        <taxon>Oceanobacter</taxon>
    </lineage>
</organism>
<dbReference type="Gene3D" id="3.40.1030.10">
    <property type="entry name" value="Nucleoside phosphorylase/phosphoribosyltransferase catalytic domain"/>
    <property type="match status" value="1"/>
</dbReference>
<proteinExistence type="predicted"/>
<evidence type="ECO:0000256" key="1">
    <source>
        <dbReference type="ARBA" id="ARBA00022676"/>
    </source>
</evidence>
<evidence type="ECO:0000259" key="3">
    <source>
        <dbReference type="Pfam" id="PF02885"/>
    </source>
</evidence>
<dbReference type="InterPro" id="IPR017459">
    <property type="entry name" value="Glycosyl_Trfase_fam3_N_dom"/>
</dbReference>
<dbReference type="RefSeq" id="WP_369857923.1">
    <property type="nucleotide sequence ID" value="NZ_JBBKTX010000028.1"/>
</dbReference>
<reference evidence="4 5" key="1">
    <citation type="submission" date="2024-03" db="EMBL/GenBank/DDBJ databases">
        <title>High-quality draft genome sequence of Oceanobacter sp. wDCs-4.</title>
        <authorList>
            <person name="Dong C."/>
        </authorList>
    </citation>
    <scope>NUCLEOTIDE SEQUENCE [LARGE SCALE GENOMIC DNA]</scope>
    <source>
        <strain evidence="5">wDCs-4</strain>
    </source>
</reference>
<dbReference type="SUPFAM" id="SSF52418">
    <property type="entry name" value="Nucleoside phosphorylase/phosphoribosyltransferase catalytic domain"/>
    <property type="match status" value="1"/>
</dbReference>
<sequence>MTQINTPVSYKNKHPLADFVRIFARGKNASRSMTFDEAKFTMGELVAGRFEPEQLGAILMLLRVKEETAEELAGFAAAINDQWPAAAEGAMAYDLVWPSYAGKRRQPFWCLLSALLLEQMGYRILFHGSTAHTEGRVYLHEVFEQLNLPTLNTLEQINHGPSLAYLPCAEINPVFQRWLSLKAILGVRSPINTLLKTIAPSGVASVQGIFHPGYAITHAGAAAINGNDMLVIKGEGGEFEVNPERACRARYHLNGQSGELVITNQQSHFADKPEGIESSLLTRLWQGQLTSDYALQAVIHTAALALVTIRKQPEQLEALIAECHAAWQARDKTRLDNNRE</sequence>